<evidence type="ECO:0000256" key="5">
    <source>
        <dbReference type="ARBA" id="ARBA00022989"/>
    </source>
</evidence>
<evidence type="ECO:0000256" key="2">
    <source>
        <dbReference type="ARBA" id="ARBA00022448"/>
    </source>
</evidence>
<keyword evidence="5 7" id="KW-1133">Transmembrane helix</keyword>
<comment type="subcellular location">
    <subcellularLocation>
        <location evidence="1">Cell membrane</location>
        <topology evidence="1">Multi-pass membrane protein</topology>
    </subcellularLocation>
</comment>
<dbReference type="AlphaFoldDB" id="A0A5C6DNK8"/>
<dbReference type="PANTHER" id="PTHR30509">
    <property type="entry name" value="P-HYDROXYBENZOIC ACID EFFLUX PUMP SUBUNIT-RELATED"/>
    <property type="match status" value="1"/>
</dbReference>
<dbReference type="PANTHER" id="PTHR30509:SF9">
    <property type="entry name" value="MULTIDRUG RESISTANCE PROTEIN MDTO"/>
    <property type="match status" value="1"/>
</dbReference>
<keyword evidence="3" id="KW-1003">Cell membrane</keyword>
<sequence>MQQAFKLALSMVLLYWLALSLNWELPKYGALAIALISLDTTGASLSKGIMRIIGTTFGLGVGMLGLALFAQDSSLTLVYHALYLVVIGYFMQSSRYAYAWLVAGFMPSLVWATTYGKIDYAFSFATFRYLETTAGVVIYTAISIILWPQHAGDALNRHGQEFWQQFQELFATYRHQLEKGELTDDAPAKRAKLAGTLSQMLSTIDAAYGDTPSVASRKRAWESFRVASRATVDAMEPWQQSIADCRQLDLDRLLPQVHSSLETLQQRLARIESLWQARSAGEEASEPEDGDESLLQWQELKLVQDSGVRLSHLERAALLNFASQLNLLHRTSGRLLRIMRVLSDLSPVKELDAHALPTDLYRPPRWDAARFTFGLLPAVSFIVGWFFWIYVNPPTGPSVPNLAVSFGLMAVRTPMNVLRLVPIVFIVLWGLVAPVYFLVMPRLSTGPELLSLIFVFVFLARLFLVGRLTALRSVVLPAFVVISGISNNQSYSFMGIVSGAMLVLFALVIVGIVQTLMGSMKSEQTMLNSVRWFFSGCARVTSSYAWERHGNRTGSQVQRKRYLDSMVLPASAKVQALKKRLDYKQFPDNSPDKVQQLDDAMQSIVNRLQALENSQHEFANHAKQLPDSFAVVTDRLRVSLQSVFERWAKLEPRDVMNDQQTELKQFTHELESQFDGLQANSEQSEFDDEVLASLYATIGSVRGLVDAMANAQMVLNQINWNQWATPRF</sequence>
<dbReference type="EMBL" id="SJPV01000005">
    <property type="protein sequence ID" value="TWU37457.1"/>
    <property type="molecule type" value="Genomic_DNA"/>
</dbReference>
<feature type="transmembrane region" description="Helical" evidence="7">
    <location>
        <begin position="127"/>
        <end position="147"/>
    </location>
</feature>
<keyword evidence="6 7" id="KW-0472">Membrane</keyword>
<dbReference type="GO" id="GO:0022857">
    <property type="term" value="F:transmembrane transporter activity"/>
    <property type="evidence" value="ECO:0007669"/>
    <property type="project" value="InterPro"/>
</dbReference>
<feature type="transmembrane region" description="Helical" evidence="7">
    <location>
        <begin position="75"/>
        <end position="91"/>
    </location>
</feature>
<organism evidence="8 9">
    <name type="scientific">Novipirellula artificiosorum</name>
    <dbReference type="NCBI Taxonomy" id="2528016"/>
    <lineage>
        <taxon>Bacteria</taxon>
        <taxon>Pseudomonadati</taxon>
        <taxon>Planctomycetota</taxon>
        <taxon>Planctomycetia</taxon>
        <taxon>Pirellulales</taxon>
        <taxon>Pirellulaceae</taxon>
        <taxon>Novipirellula</taxon>
    </lineage>
</organism>
<keyword evidence="2" id="KW-0813">Transport</keyword>
<protein>
    <submittedName>
        <fullName evidence="8">Fusaric acid resistance protein family protein</fullName>
    </submittedName>
</protein>
<evidence type="ECO:0000256" key="1">
    <source>
        <dbReference type="ARBA" id="ARBA00004651"/>
    </source>
</evidence>
<feature type="transmembrane region" description="Helical" evidence="7">
    <location>
        <begin position="490"/>
        <end position="513"/>
    </location>
</feature>
<proteinExistence type="predicted"/>
<evidence type="ECO:0000313" key="9">
    <source>
        <dbReference type="Proteomes" id="UP000319143"/>
    </source>
</evidence>
<feature type="transmembrane region" description="Helical" evidence="7">
    <location>
        <begin position="371"/>
        <end position="391"/>
    </location>
</feature>
<feature type="transmembrane region" description="Helical" evidence="7">
    <location>
        <begin position="417"/>
        <end position="437"/>
    </location>
</feature>
<accession>A0A5C6DNK8</accession>
<dbReference type="InterPro" id="IPR006726">
    <property type="entry name" value="PHBA_efflux_AaeB/fusaric-R"/>
</dbReference>
<evidence type="ECO:0000256" key="3">
    <source>
        <dbReference type="ARBA" id="ARBA00022475"/>
    </source>
</evidence>
<evidence type="ECO:0000313" key="8">
    <source>
        <dbReference type="EMBL" id="TWU37457.1"/>
    </source>
</evidence>
<dbReference type="Proteomes" id="UP000319143">
    <property type="component" value="Unassembled WGS sequence"/>
</dbReference>
<dbReference type="GO" id="GO:0005886">
    <property type="term" value="C:plasma membrane"/>
    <property type="evidence" value="ECO:0007669"/>
    <property type="project" value="UniProtKB-SubCell"/>
</dbReference>
<evidence type="ECO:0000256" key="7">
    <source>
        <dbReference type="SAM" id="Phobius"/>
    </source>
</evidence>
<evidence type="ECO:0000256" key="6">
    <source>
        <dbReference type="ARBA" id="ARBA00023136"/>
    </source>
</evidence>
<keyword evidence="4 7" id="KW-0812">Transmembrane</keyword>
<evidence type="ECO:0000256" key="4">
    <source>
        <dbReference type="ARBA" id="ARBA00022692"/>
    </source>
</evidence>
<feature type="transmembrane region" description="Helical" evidence="7">
    <location>
        <begin position="449"/>
        <end position="470"/>
    </location>
</feature>
<name>A0A5C6DNK8_9BACT</name>
<comment type="caution">
    <text evidence="8">The sequence shown here is derived from an EMBL/GenBank/DDBJ whole genome shotgun (WGS) entry which is preliminary data.</text>
</comment>
<feature type="transmembrane region" description="Helical" evidence="7">
    <location>
        <begin position="52"/>
        <end position="69"/>
    </location>
</feature>
<reference evidence="8 9" key="1">
    <citation type="submission" date="2019-02" db="EMBL/GenBank/DDBJ databases">
        <title>Deep-cultivation of Planctomycetes and their phenomic and genomic characterization uncovers novel biology.</title>
        <authorList>
            <person name="Wiegand S."/>
            <person name="Jogler M."/>
            <person name="Boedeker C."/>
            <person name="Pinto D."/>
            <person name="Vollmers J."/>
            <person name="Rivas-Marin E."/>
            <person name="Kohn T."/>
            <person name="Peeters S.H."/>
            <person name="Heuer A."/>
            <person name="Rast P."/>
            <person name="Oberbeckmann S."/>
            <person name="Bunk B."/>
            <person name="Jeske O."/>
            <person name="Meyerdierks A."/>
            <person name="Storesund J.E."/>
            <person name="Kallscheuer N."/>
            <person name="Luecker S."/>
            <person name="Lage O.M."/>
            <person name="Pohl T."/>
            <person name="Merkel B.J."/>
            <person name="Hornburger P."/>
            <person name="Mueller R.-W."/>
            <person name="Bruemmer F."/>
            <person name="Labrenz M."/>
            <person name="Spormann A.M."/>
            <person name="Op Den Camp H."/>
            <person name="Overmann J."/>
            <person name="Amann R."/>
            <person name="Jetten M.S.M."/>
            <person name="Mascher T."/>
            <person name="Medema M.H."/>
            <person name="Devos D.P."/>
            <person name="Kaster A.-K."/>
            <person name="Ovreas L."/>
            <person name="Rohde M."/>
            <person name="Galperin M.Y."/>
            <person name="Jogler C."/>
        </authorList>
    </citation>
    <scope>NUCLEOTIDE SEQUENCE [LARGE SCALE GENOMIC DNA]</scope>
    <source>
        <strain evidence="8 9">Poly41</strain>
    </source>
</reference>
<dbReference type="RefSeq" id="WP_197231399.1">
    <property type="nucleotide sequence ID" value="NZ_SJPV01000005.1"/>
</dbReference>
<dbReference type="Pfam" id="PF04632">
    <property type="entry name" value="FUSC"/>
    <property type="match status" value="1"/>
</dbReference>
<gene>
    <name evidence="8" type="ORF">Poly41_35890</name>
</gene>
<keyword evidence="9" id="KW-1185">Reference proteome</keyword>